<evidence type="ECO:0000256" key="1">
    <source>
        <dbReference type="ARBA" id="ARBA00022729"/>
    </source>
</evidence>
<proteinExistence type="predicted"/>
<evidence type="ECO:0000313" key="6">
    <source>
        <dbReference type="WBParaSite" id="ASIM_0000104201-mRNA-1"/>
    </source>
</evidence>
<dbReference type="InterPro" id="IPR057475">
    <property type="entry name" value="CUT_C"/>
</dbReference>
<keyword evidence="1 2" id="KW-0732">Signal</keyword>
<dbReference type="InterPro" id="IPR001507">
    <property type="entry name" value="ZP_dom"/>
</dbReference>
<dbReference type="PROSITE" id="PS51034">
    <property type="entry name" value="ZP_2"/>
    <property type="match status" value="1"/>
</dbReference>
<dbReference type="Proteomes" id="UP000267096">
    <property type="component" value="Unassembled WGS sequence"/>
</dbReference>
<dbReference type="PANTHER" id="PTHR22907:SF34">
    <property type="entry name" value="ZP DOMAIN-CONTAINING PROTEIN"/>
    <property type="match status" value="1"/>
</dbReference>
<dbReference type="Pfam" id="PF25301">
    <property type="entry name" value="CUT_C"/>
    <property type="match status" value="1"/>
</dbReference>
<dbReference type="AlphaFoldDB" id="A0A0M3J0K3"/>
<evidence type="ECO:0000259" key="3">
    <source>
        <dbReference type="PROSITE" id="PS51034"/>
    </source>
</evidence>
<dbReference type="OrthoDB" id="5919011at2759"/>
<evidence type="ECO:0000313" key="5">
    <source>
        <dbReference type="Proteomes" id="UP000267096"/>
    </source>
</evidence>
<dbReference type="InterPro" id="IPR051962">
    <property type="entry name" value="Cuticlin"/>
</dbReference>
<feature type="domain" description="ZP" evidence="3">
    <location>
        <begin position="1"/>
        <end position="186"/>
    </location>
</feature>
<dbReference type="EMBL" id="UYRR01000824">
    <property type="protein sequence ID" value="VDK18243.1"/>
    <property type="molecule type" value="Genomic_DNA"/>
</dbReference>
<sequence length="209" mass="23912">MIYWLRVIDLVVGFCCFLTLIGASEPRDYGKSSKEVQILDEDIIELPAGQFPGPDCQYKVHLGDRLGPVLTRQVHIGEPVYHRWSCNYGSRHAPMYCMMVYNCTVSTTTAIHAQTVPIIDEFGCSLFPTLIPHPSYLGDLEAGLKSTAFSLDIDEPAVTFNCGLKLLLKLEGWCRRPQCIPEDWFKRRRGNGVREDERRTQTHRFVFKR</sequence>
<reference evidence="4 5" key="2">
    <citation type="submission" date="2018-11" db="EMBL/GenBank/DDBJ databases">
        <authorList>
            <consortium name="Pathogen Informatics"/>
        </authorList>
    </citation>
    <scope>NUCLEOTIDE SEQUENCE [LARGE SCALE GENOMIC DNA]</scope>
</reference>
<dbReference type="PANTHER" id="PTHR22907">
    <property type="entry name" value="GH04558P"/>
    <property type="match status" value="1"/>
</dbReference>
<feature type="signal peptide" evidence="2">
    <location>
        <begin position="1"/>
        <end position="23"/>
    </location>
</feature>
<reference evidence="6" key="1">
    <citation type="submission" date="2017-02" db="UniProtKB">
        <authorList>
            <consortium name="WormBaseParasite"/>
        </authorList>
    </citation>
    <scope>IDENTIFICATION</scope>
</reference>
<evidence type="ECO:0000256" key="2">
    <source>
        <dbReference type="SAM" id="SignalP"/>
    </source>
</evidence>
<organism evidence="6">
    <name type="scientific">Anisakis simplex</name>
    <name type="common">Herring worm</name>
    <dbReference type="NCBI Taxonomy" id="6269"/>
    <lineage>
        <taxon>Eukaryota</taxon>
        <taxon>Metazoa</taxon>
        <taxon>Ecdysozoa</taxon>
        <taxon>Nematoda</taxon>
        <taxon>Chromadorea</taxon>
        <taxon>Rhabditida</taxon>
        <taxon>Spirurina</taxon>
        <taxon>Ascaridomorpha</taxon>
        <taxon>Ascaridoidea</taxon>
        <taxon>Anisakidae</taxon>
        <taxon>Anisakis</taxon>
        <taxon>Anisakis simplex complex</taxon>
    </lineage>
</organism>
<evidence type="ECO:0000313" key="4">
    <source>
        <dbReference type="EMBL" id="VDK18243.1"/>
    </source>
</evidence>
<gene>
    <name evidence="4" type="ORF">ASIM_LOCUS936</name>
</gene>
<feature type="chain" id="PRO_5043120752" evidence="2">
    <location>
        <begin position="24"/>
        <end position="209"/>
    </location>
</feature>
<keyword evidence="5" id="KW-1185">Reference proteome</keyword>
<accession>A0A0M3J0K3</accession>
<protein>
    <submittedName>
        <fullName evidence="6">ZP domain-containing protein</fullName>
    </submittedName>
</protein>
<name>A0A0M3J0K3_ANISI</name>
<dbReference type="WBParaSite" id="ASIM_0000104201-mRNA-1">
    <property type="protein sequence ID" value="ASIM_0000104201-mRNA-1"/>
    <property type="gene ID" value="ASIM_0000104201"/>
</dbReference>